<evidence type="ECO:0000256" key="5">
    <source>
        <dbReference type="ARBA" id="ARBA00023186"/>
    </source>
</evidence>
<dbReference type="Pfam" id="PF00012">
    <property type="entry name" value="HSP70"/>
    <property type="match status" value="1"/>
</dbReference>
<comment type="similarity">
    <text evidence="2 6">Belongs to the heat shock protein 70 family.</text>
</comment>
<dbReference type="RefSeq" id="WP_216519020.1">
    <property type="nucleotide sequence ID" value="NZ_JAHLPM010000007.1"/>
</dbReference>
<accession>A0ABS6E5G1</accession>
<dbReference type="Proteomes" id="UP000749471">
    <property type="component" value="Unassembled WGS sequence"/>
</dbReference>
<dbReference type="PROSITE" id="PS00329">
    <property type="entry name" value="HSP70_2"/>
    <property type="match status" value="1"/>
</dbReference>
<evidence type="ECO:0000256" key="1">
    <source>
        <dbReference type="ARBA" id="ARBA00002290"/>
    </source>
</evidence>
<dbReference type="PROSITE" id="PS01036">
    <property type="entry name" value="HSP70_3"/>
    <property type="match status" value="1"/>
</dbReference>
<sequence length="566" mass="64262">MIIGIDLGTTNSSVSYFTEDGAKIIPNRLGKNITPSVVSIDENSNIYVGETALERSAIYYDSTAQVFKRDMGSQKVFKLGKNEFNAEELSSFILKYLKEDAEHFLGEKIEEAVISVPAYFNDEQRKSTKKAGEMAGFRVERIISEPTAAAIAYGLYQKKADAKILVFDLGGGTFDVSILELFNNILEVRAVAGDNYLGGEDFTQILVELFIKKNKIDIESLDSKTLSHILDQAEKCKRGFSDSKISSMNCIINDERIEFQIDIDDYEEACEPLLEKIRNPIKRSLNDTNLRLSQIDDVILVGGSTKLPIVRKFVNKLFGRFPNTSINPDEAVSLGAAIQAALKERNQYIKEVILTDVCPYTLGTEVVMERENNRKEAGYFCPIIDRNTVIPASRTQTLYTVYDNQSKIRINILQGESRFAKNNISLGELFVEVPLALAGEESIDVTYTYDINSILEVEVKVNSIGNKVKQIIKNKNNDMTDEMIEKRMEEISYLKIPPREQEKNKLLLFKSERMYEESVGDTRKQLDYIIVKFESALKTQDPIKIENAREVFKEELDYIEEEQKLR</sequence>
<evidence type="ECO:0000313" key="7">
    <source>
        <dbReference type="EMBL" id="MBU5438150.1"/>
    </source>
</evidence>
<dbReference type="InterPro" id="IPR018181">
    <property type="entry name" value="Heat_shock_70_CS"/>
</dbReference>
<reference evidence="7 8" key="1">
    <citation type="submission" date="2021-06" db="EMBL/GenBank/DDBJ databases">
        <authorList>
            <person name="Sun Q."/>
            <person name="Li D."/>
        </authorList>
    </citation>
    <scope>NUCLEOTIDE SEQUENCE [LARGE SCALE GENOMIC DNA]</scope>
    <source>
        <strain evidence="7 8">MSJ-40</strain>
    </source>
</reference>
<evidence type="ECO:0000256" key="4">
    <source>
        <dbReference type="ARBA" id="ARBA00022840"/>
    </source>
</evidence>
<organism evidence="7 8">
    <name type="scientific">Tissierella simiarum</name>
    <dbReference type="NCBI Taxonomy" id="2841534"/>
    <lineage>
        <taxon>Bacteria</taxon>
        <taxon>Bacillati</taxon>
        <taxon>Bacillota</taxon>
        <taxon>Tissierellia</taxon>
        <taxon>Tissierellales</taxon>
        <taxon>Tissierellaceae</taxon>
        <taxon>Tissierella</taxon>
    </lineage>
</organism>
<keyword evidence="4 6" id="KW-0067">ATP-binding</keyword>
<comment type="caution">
    <text evidence="7">The sequence shown here is derived from an EMBL/GenBank/DDBJ whole genome shotgun (WGS) entry which is preliminary data.</text>
</comment>
<keyword evidence="3 6" id="KW-0547">Nucleotide-binding</keyword>
<evidence type="ECO:0000256" key="3">
    <source>
        <dbReference type="ARBA" id="ARBA00022741"/>
    </source>
</evidence>
<keyword evidence="8" id="KW-1185">Reference proteome</keyword>
<dbReference type="EMBL" id="JAHLPM010000007">
    <property type="protein sequence ID" value="MBU5438150.1"/>
    <property type="molecule type" value="Genomic_DNA"/>
</dbReference>
<evidence type="ECO:0000256" key="2">
    <source>
        <dbReference type="ARBA" id="ARBA00007381"/>
    </source>
</evidence>
<dbReference type="PROSITE" id="PS00297">
    <property type="entry name" value="HSP70_1"/>
    <property type="match status" value="1"/>
</dbReference>
<evidence type="ECO:0000313" key="8">
    <source>
        <dbReference type="Proteomes" id="UP000749471"/>
    </source>
</evidence>
<evidence type="ECO:0000256" key="6">
    <source>
        <dbReference type="RuleBase" id="RU003322"/>
    </source>
</evidence>
<dbReference type="PANTHER" id="PTHR19375">
    <property type="entry name" value="HEAT SHOCK PROTEIN 70KDA"/>
    <property type="match status" value="1"/>
</dbReference>
<proteinExistence type="inferred from homology"/>
<name>A0ABS6E5G1_9FIRM</name>
<keyword evidence="5" id="KW-0143">Chaperone</keyword>
<dbReference type="InterPro" id="IPR013126">
    <property type="entry name" value="Hsp_70_fam"/>
</dbReference>
<comment type="function">
    <text evidence="1">Acts as a chaperone.</text>
</comment>
<protein>
    <submittedName>
        <fullName evidence="7">Molecular chaperone HscC</fullName>
    </submittedName>
</protein>
<gene>
    <name evidence="7" type="ORF">KQI42_09030</name>
</gene>